<evidence type="ECO:0000256" key="3">
    <source>
        <dbReference type="ARBA" id="ARBA00017473"/>
    </source>
</evidence>
<feature type="domain" description="GHMP kinase C-terminal" evidence="11">
    <location>
        <begin position="205"/>
        <end position="279"/>
    </location>
</feature>
<dbReference type="AlphaFoldDB" id="A0A0G0UJ12"/>
<dbReference type="PANTHER" id="PTHR43527">
    <property type="entry name" value="4-DIPHOSPHOCYTIDYL-2-C-METHYL-D-ERYTHRITOL KINASE, CHLOROPLASTIC"/>
    <property type="match status" value="1"/>
</dbReference>
<comment type="caution">
    <text evidence="12">The sequence shown here is derived from an EMBL/GenBank/DDBJ whole genome shotgun (WGS) entry which is preliminary data.</text>
</comment>
<dbReference type="InterPro" id="IPR036554">
    <property type="entry name" value="GHMP_kinase_C_sf"/>
</dbReference>
<dbReference type="PANTHER" id="PTHR43527:SF2">
    <property type="entry name" value="4-DIPHOSPHOCYTIDYL-2-C-METHYL-D-ERYTHRITOL KINASE, CHLOROPLASTIC"/>
    <property type="match status" value="1"/>
</dbReference>
<dbReference type="UniPathway" id="UPA00056">
    <property type="reaction ID" value="UER00094"/>
</dbReference>
<feature type="active site" evidence="9">
    <location>
        <position position="12"/>
    </location>
</feature>
<dbReference type="GO" id="GO:0016114">
    <property type="term" value="P:terpenoid biosynthetic process"/>
    <property type="evidence" value="ECO:0007669"/>
    <property type="project" value="InterPro"/>
</dbReference>
<comment type="similarity">
    <text evidence="1 9">Belongs to the GHMP kinase family. IspE subfamily.</text>
</comment>
<dbReference type="EMBL" id="LBYI01000014">
    <property type="protein sequence ID" value="KKR50167.1"/>
    <property type="molecule type" value="Genomic_DNA"/>
</dbReference>
<evidence type="ECO:0000256" key="8">
    <source>
        <dbReference type="ARBA" id="ARBA00032554"/>
    </source>
</evidence>
<name>A0A0G0UJ12_9BACT</name>
<dbReference type="GO" id="GO:0050515">
    <property type="term" value="F:4-(cytidine 5'-diphospho)-2-C-methyl-D-erythritol kinase activity"/>
    <property type="evidence" value="ECO:0007669"/>
    <property type="project" value="UniProtKB-UniRule"/>
</dbReference>
<evidence type="ECO:0000256" key="4">
    <source>
        <dbReference type="ARBA" id="ARBA00022679"/>
    </source>
</evidence>
<dbReference type="GO" id="GO:0005524">
    <property type="term" value="F:ATP binding"/>
    <property type="evidence" value="ECO:0007669"/>
    <property type="project" value="UniProtKB-UniRule"/>
</dbReference>
<evidence type="ECO:0000256" key="2">
    <source>
        <dbReference type="ARBA" id="ARBA00012052"/>
    </source>
</evidence>
<dbReference type="SUPFAM" id="SSF54211">
    <property type="entry name" value="Ribosomal protein S5 domain 2-like"/>
    <property type="match status" value="1"/>
</dbReference>
<keyword evidence="7 9" id="KW-0067">ATP-binding</keyword>
<dbReference type="Gene3D" id="3.30.230.10">
    <property type="match status" value="1"/>
</dbReference>
<dbReference type="GO" id="GO:0019288">
    <property type="term" value="P:isopentenyl diphosphate biosynthetic process, methylerythritol 4-phosphate pathway"/>
    <property type="evidence" value="ECO:0007669"/>
    <property type="project" value="UniProtKB-UniRule"/>
</dbReference>
<feature type="active site" evidence="9">
    <location>
        <position position="138"/>
    </location>
</feature>
<dbReference type="InterPro" id="IPR014721">
    <property type="entry name" value="Ribsml_uS5_D2-typ_fold_subgr"/>
</dbReference>
<comment type="pathway">
    <text evidence="9">Isoprenoid biosynthesis; isopentenyl diphosphate biosynthesis via DXP pathway; isopentenyl diphosphate from 1-deoxy-D-xylulose 5-phosphate: step 3/6.</text>
</comment>
<sequence length="292" mass="32109">MPKTIVKKAFAKLDLGIHIEPGKSKDGFFPVSYLDCQLDICDELIFEKANDGIEIICDDPQVPTDGENFIHQVAQLLMDMSGKKLGAKITLKKQIPVKAGFGGGSSDGAAAVLGLCELWGIKVSENDLLEFSKKLGKDFYYSLYGGLSELSSVGRIYKIKPIKSNLSFWAVVVVPLDEKPSTGWIYENLDTKKIGYNFDKFKKLKRALVEKDKRGFMENLVNDFEDSVSSHFPVVLEAKGDLADAGVSGKLMAGAGLSVVGFFDSQKEAEAASNSLRKNSKYRKVFISRTIL</sequence>
<dbReference type="InterPro" id="IPR006204">
    <property type="entry name" value="GHMP_kinase_N_dom"/>
</dbReference>
<dbReference type="HAMAP" id="MF_00061">
    <property type="entry name" value="IspE"/>
    <property type="match status" value="1"/>
</dbReference>
<keyword evidence="4 9" id="KW-0808">Transferase</keyword>
<keyword evidence="6 9" id="KW-0418">Kinase</keyword>
<evidence type="ECO:0000259" key="10">
    <source>
        <dbReference type="Pfam" id="PF00288"/>
    </source>
</evidence>
<evidence type="ECO:0000256" key="7">
    <source>
        <dbReference type="ARBA" id="ARBA00022840"/>
    </source>
</evidence>
<gene>
    <name evidence="9" type="primary">ispE</name>
    <name evidence="12" type="ORF">UT84_C0014G0015</name>
</gene>
<evidence type="ECO:0000256" key="5">
    <source>
        <dbReference type="ARBA" id="ARBA00022741"/>
    </source>
</evidence>
<keyword evidence="9" id="KW-0414">Isoprene biosynthesis</keyword>
<dbReference type="Pfam" id="PF00288">
    <property type="entry name" value="GHMP_kinases_N"/>
    <property type="match status" value="1"/>
</dbReference>
<evidence type="ECO:0000313" key="13">
    <source>
        <dbReference type="Proteomes" id="UP000034531"/>
    </source>
</evidence>
<feature type="domain" description="GHMP kinase N-terminal" evidence="10">
    <location>
        <begin position="68"/>
        <end position="146"/>
    </location>
</feature>
<dbReference type="Pfam" id="PF08544">
    <property type="entry name" value="GHMP_kinases_C"/>
    <property type="match status" value="1"/>
</dbReference>
<accession>A0A0G0UJ12</accession>
<reference evidence="12 13" key="1">
    <citation type="journal article" date="2015" name="Nature">
        <title>rRNA introns, odd ribosomes, and small enigmatic genomes across a large radiation of phyla.</title>
        <authorList>
            <person name="Brown C.T."/>
            <person name="Hug L.A."/>
            <person name="Thomas B.C."/>
            <person name="Sharon I."/>
            <person name="Castelle C.J."/>
            <person name="Singh A."/>
            <person name="Wilkins M.J."/>
            <person name="Williams K.H."/>
            <person name="Banfield J.F."/>
        </authorList>
    </citation>
    <scope>NUCLEOTIDE SEQUENCE [LARGE SCALE GENOMIC DNA]</scope>
</reference>
<feature type="binding site" evidence="9">
    <location>
        <begin position="96"/>
        <end position="106"/>
    </location>
    <ligand>
        <name>ATP</name>
        <dbReference type="ChEBI" id="CHEBI:30616"/>
    </ligand>
</feature>
<comment type="catalytic activity">
    <reaction evidence="9">
        <text>4-CDP-2-C-methyl-D-erythritol + ATP = 4-CDP-2-C-methyl-D-erythritol 2-phosphate + ADP + H(+)</text>
        <dbReference type="Rhea" id="RHEA:18437"/>
        <dbReference type="ChEBI" id="CHEBI:15378"/>
        <dbReference type="ChEBI" id="CHEBI:30616"/>
        <dbReference type="ChEBI" id="CHEBI:57823"/>
        <dbReference type="ChEBI" id="CHEBI:57919"/>
        <dbReference type="ChEBI" id="CHEBI:456216"/>
        <dbReference type="EC" id="2.7.1.148"/>
    </reaction>
</comment>
<dbReference type="SUPFAM" id="SSF55060">
    <property type="entry name" value="GHMP Kinase, C-terminal domain"/>
    <property type="match status" value="1"/>
</dbReference>
<dbReference type="Gene3D" id="3.30.70.890">
    <property type="entry name" value="GHMP kinase, C-terminal domain"/>
    <property type="match status" value="1"/>
</dbReference>
<evidence type="ECO:0000256" key="9">
    <source>
        <dbReference type="HAMAP-Rule" id="MF_00061"/>
    </source>
</evidence>
<dbReference type="InterPro" id="IPR013750">
    <property type="entry name" value="GHMP_kinase_C_dom"/>
</dbReference>
<organism evidence="12 13">
    <name type="scientific">Candidatus Curtissbacteria bacterium GW2011_GWA1_40_16</name>
    <dbReference type="NCBI Taxonomy" id="1618405"/>
    <lineage>
        <taxon>Bacteria</taxon>
        <taxon>Candidatus Curtissiibacteriota</taxon>
    </lineage>
</organism>
<dbReference type="EC" id="2.7.1.148" evidence="2 9"/>
<dbReference type="Proteomes" id="UP000034531">
    <property type="component" value="Unassembled WGS sequence"/>
</dbReference>
<evidence type="ECO:0000259" key="11">
    <source>
        <dbReference type="Pfam" id="PF08544"/>
    </source>
</evidence>
<dbReference type="PIRSF" id="PIRSF010376">
    <property type="entry name" value="IspE"/>
    <property type="match status" value="1"/>
</dbReference>
<evidence type="ECO:0000256" key="1">
    <source>
        <dbReference type="ARBA" id="ARBA00009684"/>
    </source>
</evidence>
<comment type="function">
    <text evidence="9">Catalyzes the phosphorylation of the position 2 hydroxy group of 4-diphosphocytidyl-2C-methyl-D-erythritol.</text>
</comment>
<keyword evidence="5 9" id="KW-0547">Nucleotide-binding</keyword>
<dbReference type="InterPro" id="IPR020568">
    <property type="entry name" value="Ribosomal_Su5_D2-typ_SF"/>
</dbReference>
<dbReference type="InterPro" id="IPR004424">
    <property type="entry name" value="IspE"/>
</dbReference>
<proteinExistence type="inferred from homology"/>
<evidence type="ECO:0000256" key="6">
    <source>
        <dbReference type="ARBA" id="ARBA00022777"/>
    </source>
</evidence>
<evidence type="ECO:0000313" key="12">
    <source>
        <dbReference type="EMBL" id="KKR50167.1"/>
    </source>
</evidence>
<protein>
    <recommendedName>
        <fullName evidence="3 9">4-diphosphocytidyl-2-C-methyl-D-erythritol kinase</fullName>
        <shortName evidence="9">CMK</shortName>
        <ecNumber evidence="2 9">2.7.1.148</ecNumber>
    </recommendedName>
    <alternativeName>
        <fullName evidence="8 9">4-(cytidine-5'-diphospho)-2-C-methyl-D-erythritol kinase</fullName>
    </alternativeName>
</protein>